<dbReference type="AlphaFoldDB" id="A0A915EVQ8"/>
<dbReference type="PROSITE" id="PS00216">
    <property type="entry name" value="SUGAR_TRANSPORT_1"/>
    <property type="match status" value="1"/>
</dbReference>
<evidence type="ECO:0000256" key="3">
    <source>
        <dbReference type="ARBA" id="ARBA00022989"/>
    </source>
</evidence>
<dbReference type="Pfam" id="PF00083">
    <property type="entry name" value="Sugar_tr"/>
    <property type="match status" value="1"/>
</dbReference>
<protein>
    <submittedName>
        <fullName evidence="8">Major facilitator superfamily (MFS) profile domain-containing protein</fullName>
    </submittedName>
</protein>
<feature type="transmembrane region" description="Helical" evidence="5">
    <location>
        <begin position="83"/>
        <end position="102"/>
    </location>
</feature>
<dbReference type="PROSITE" id="PS50850">
    <property type="entry name" value="MFS"/>
    <property type="match status" value="1"/>
</dbReference>
<dbReference type="SUPFAM" id="SSF103473">
    <property type="entry name" value="MFS general substrate transporter"/>
    <property type="match status" value="1"/>
</dbReference>
<keyword evidence="2 5" id="KW-0812">Transmembrane</keyword>
<comment type="subcellular location">
    <subcellularLocation>
        <location evidence="1">Membrane</location>
        <topology evidence="1">Multi-pass membrane protein</topology>
    </subcellularLocation>
</comment>
<dbReference type="InterPro" id="IPR005829">
    <property type="entry name" value="Sugar_transporter_CS"/>
</dbReference>
<evidence type="ECO:0000313" key="8">
    <source>
        <dbReference type="WBParaSite" id="jg9517"/>
    </source>
</evidence>
<dbReference type="PANTHER" id="PTHR24064">
    <property type="entry name" value="SOLUTE CARRIER FAMILY 22 MEMBER"/>
    <property type="match status" value="1"/>
</dbReference>
<feature type="domain" description="Major facilitator superfamily (MFS) profile" evidence="6">
    <location>
        <begin position="1"/>
        <end position="475"/>
    </location>
</feature>
<dbReference type="GO" id="GO:0022857">
    <property type="term" value="F:transmembrane transporter activity"/>
    <property type="evidence" value="ECO:0007669"/>
    <property type="project" value="InterPro"/>
</dbReference>
<sequence>MENGQTTKAANGHILKENGIEMSIPAILWSQAACCQLIFFEPSKKTCELLNSSANINSTAQVLQDEFHSLLIEWGKHCQSSRITIYISSSVMLGAIVGSFLSGFGADRFGRKPALVGSLLVICLCNAGLVGLAHLDWRLACGLFFLLGSASGGYIVTNMVLLVEAIYNSRTRMLMVSLNGWPFGMMFCASLGYLTNNWRLYHLICSAIAVLLMTLLELFCKESVRWLVDRGERDKAEQIQASIEHTCFCCYSKSVNRTRRSRASIKRSPTPQLLIKSKSLEQIQTYTYLDLFRHKSISIPLFVLLFCFFSSSVVSFGLIFSAEILPGNRYANLAGMGLGKLLLGFIPYLISYWVGRRPIMLVSVGVACIACCSLIATWLTLTDSAHWLITVLGLILVASMDPTWKINHLYSIELFPTPVRNMARGLCSVMSRVGNLAGPFVIFLRTMDKLLPFYMFACLLVAQWLISFFLLPETKDTDLPQHMPKRRSKSSACCKEESSKCIENL</sequence>
<dbReference type="GO" id="GO:0016020">
    <property type="term" value="C:membrane"/>
    <property type="evidence" value="ECO:0007669"/>
    <property type="project" value="UniProtKB-SubCell"/>
</dbReference>
<feature type="transmembrane region" description="Helical" evidence="5">
    <location>
        <begin position="301"/>
        <end position="321"/>
    </location>
</feature>
<feature type="transmembrane region" description="Helical" evidence="5">
    <location>
        <begin position="114"/>
        <end position="137"/>
    </location>
</feature>
<accession>A0A915EVQ8</accession>
<feature type="transmembrane region" description="Helical" evidence="5">
    <location>
        <begin position="450"/>
        <end position="471"/>
    </location>
</feature>
<feature type="transmembrane region" description="Helical" evidence="5">
    <location>
        <begin position="361"/>
        <end position="379"/>
    </location>
</feature>
<keyword evidence="4 5" id="KW-0472">Membrane</keyword>
<organism evidence="7 8">
    <name type="scientific">Ditylenchus dipsaci</name>
    <dbReference type="NCBI Taxonomy" id="166011"/>
    <lineage>
        <taxon>Eukaryota</taxon>
        <taxon>Metazoa</taxon>
        <taxon>Ecdysozoa</taxon>
        <taxon>Nematoda</taxon>
        <taxon>Chromadorea</taxon>
        <taxon>Rhabditida</taxon>
        <taxon>Tylenchina</taxon>
        <taxon>Tylenchomorpha</taxon>
        <taxon>Sphaerularioidea</taxon>
        <taxon>Anguinidae</taxon>
        <taxon>Anguininae</taxon>
        <taxon>Ditylenchus</taxon>
    </lineage>
</organism>
<evidence type="ECO:0000259" key="6">
    <source>
        <dbReference type="PROSITE" id="PS50850"/>
    </source>
</evidence>
<feature type="transmembrane region" description="Helical" evidence="5">
    <location>
        <begin position="143"/>
        <end position="167"/>
    </location>
</feature>
<dbReference type="Proteomes" id="UP000887574">
    <property type="component" value="Unplaced"/>
</dbReference>
<evidence type="ECO:0000256" key="2">
    <source>
        <dbReference type="ARBA" id="ARBA00022692"/>
    </source>
</evidence>
<proteinExistence type="predicted"/>
<dbReference type="Gene3D" id="1.20.1250.20">
    <property type="entry name" value="MFS general substrate transporter like domains"/>
    <property type="match status" value="1"/>
</dbReference>
<evidence type="ECO:0000313" key="7">
    <source>
        <dbReference type="Proteomes" id="UP000887574"/>
    </source>
</evidence>
<dbReference type="InterPro" id="IPR005828">
    <property type="entry name" value="MFS_sugar_transport-like"/>
</dbReference>
<evidence type="ECO:0000256" key="1">
    <source>
        <dbReference type="ARBA" id="ARBA00004141"/>
    </source>
</evidence>
<feature type="transmembrane region" description="Helical" evidence="5">
    <location>
        <begin position="333"/>
        <end position="354"/>
    </location>
</feature>
<reference evidence="8" key="1">
    <citation type="submission" date="2022-11" db="UniProtKB">
        <authorList>
            <consortium name="WormBaseParasite"/>
        </authorList>
    </citation>
    <scope>IDENTIFICATION</scope>
</reference>
<dbReference type="WBParaSite" id="jg9517">
    <property type="protein sequence ID" value="jg9517"/>
    <property type="gene ID" value="jg9517"/>
</dbReference>
<keyword evidence="3 5" id="KW-1133">Transmembrane helix</keyword>
<keyword evidence="7" id="KW-1185">Reference proteome</keyword>
<dbReference type="InterPro" id="IPR036259">
    <property type="entry name" value="MFS_trans_sf"/>
</dbReference>
<evidence type="ECO:0000256" key="5">
    <source>
        <dbReference type="SAM" id="Phobius"/>
    </source>
</evidence>
<evidence type="ECO:0000256" key="4">
    <source>
        <dbReference type="ARBA" id="ARBA00023136"/>
    </source>
</evidence>
<dbReference type="InterPro" id="IPR020846">
    <property type="entry name" value="MFS_dom"/>
</dbReference>
<name>A0A915EVQ8_9BILA</name>
<feature type="transmembrane region" description="Helical" evidence="5">
    <location>
        <begin position="174"/>
        <end position="194"/>
    </location>
</feature>
<feature type="transmembrane region" description="Helical" evidence="5">
    <location>
        <begin position="200"/>
        <end position="220"/>
    </location>
</feature>